<dbReference type="InterPro" id="IPR001444">
    <property type="entry name" value="Flag_bb_rod_N"/>
</dbReference>
<dbReference type="OrthoDB" id="9800375at2"/>
<evidence type="ECO:0000259" key="3">
    <source>
        <dbReference type="Pfam" id="PF00460"/>
    </source>
</evidence>
<dbReference type="RefSeq" id="WP_119150062.1">
    <property type="nucleotide sequence ID" value="NZ_JBHSOV010000009.1"/>
</dbReference>
<evidence type="ECO:0000313" key="6">
    <source>
        <dbReference type="EMBL" id="RIE02020.1"/>
    </source>
</evidence>
<comment type="subcellular location">
    <subcellularLocation>
        <location evidence="2">Bacterial flagellum basal body</location>
    </subcellularLocation>
</comment>
<keyword evidence="6" id="KW-0969">Cilium</keyword>
<gene>
    <name evidence="6" type="ORF">D3H35_14740</name>
</gene>
<evidence type="ECO:0000256" key="2">
    <source>
        <dbReference type="RuleBase" id="RU362116"/>
    </source>
</evidence>
<dbReference type="SUPFAM" id="SSF117143">
    <property type="entry name" value="Flagellar hook protein flgE"/>
    <property type="match status" value="1"/>
</dbReference>
<dbReference type="GO" id="GO:0071978">
    <property type="term" value="P:bacterial-type flagellum-dependent swarming motility"/>
    <property type="evidence" value="ECO:0007669"/>
    <property type="project" value="TreeGrafter"/>
</dbReference>
<reference evidence="6 7" key="1">
    <citation type="submission" date="2018-09" db="EMBL/GenBank/DDBJ databases">
        <title>Cohnella cavernae sp. nov., isolated from a karst cave.</title>
        <authorList>
            <person name="Zhu H."/>
        </authorList>
    </citation>
    <scope>NUCLEOTIDE SEQUENCE [LARGE SCALE GENOMIC DNA]</scope>
    <source>
        <strain evidence="6 7">K2E09-144</strain>
    </source>
</reference>
<dbReference type="InterPro" id="IPR053967">
    <property type="entry name" value="LlgE_F_G-like_D1"/>
</dbReference>
<dbReference type="Proteomes" id="UP000266340">
    <property type="component" value="Unassembled WGS sequence"/>
</dbReference>
<dbReference type="NCBIfam" id="TIGR03506">
    <property type="entry name" value="FlgEFG_subfam"/>
    <property type="match status" value="1"/>
</dbReference>
<keyword evidence="6" id="KW-0282">Flagellum</keyword>
<dbReference type="Pfam" id="PF06429">
    <property type="entry name" value="Flg_bbr_C"/>
    <property type="match status" value="1"/>
</dbReference>
<keyword evidence="2" id="KW-0975">Bacterial flagellum</keyword>
<evidence type="ECO:0000259" key="5">
    <source>
        <dbReference type="Pfam" id="PF22692"/>
    </source>
</evidence>
<dbReference type="GO" id="GO:0009425">
    <property type="term" value="C:bacterial-type flagellum basal body"/>
    <property type="evidence" value="ECO:0007669"/>
    <property type="project" value="UniProtKB-SubCell"/>
</dbReference>
<dbReference type="EMBL" id="QXJM01000039">
    <property type="protein sequence ID" value="RIE02020.1"/>
    <property type="molecule type" value="Genomic_DNA"/>
</dbReference>
<evidence type="ECO:0000313" key="7">
    <source>
        <dbReference type="Proteomes" id="UP000266340"/>
    </source>
</evidence>
<keyword evidence="7" id="KW-1185">Reference proteome</keyword>
<accession>A0A398CHV1</accession>
<feature type="domain" description="Flagellar basal body rod protein N-terminal" evidence="3">
    <location>
        <begin position="13"/>
        <end position="35"/>
    </location>
</feature>
<name>A0A398CHV1_9BACL</name>
<dbReference type="InterPro" id="IPR010930">
    <property type="entry name" value="Flg_bb/hook_C_dom"/>
</dbReference>
<dbReference type="Pfam" id="PF00460">
    <property type="entry name" value="Flg_bb_rod"/>
    <property type="match status" value="1"/>
</dbReference>
<feature type="domain" description="Flagellar basal-body/hook protein C-terminal" evidence="4">
    <location>
        <begin position="224"/>
        <end position="269"/>
    </location>
</feature>
<organism evidence="6 7">
    <name type="scientific">Cohnella faecalis</name>
    <dbReference type="NCBI Taxonomy" id="2315694"/>
    <lineage>
        <taxon>Bacteria</taxon>
        <taxon>Bacillati</taxon>
        <taxon>Bacillota</taxon>
        <taxon>Bacilli</taxon>
        <taxon>Bacillales</taxon>
        <taxon>Paenibacillaceae</taxon>
        <taxon>Cohnella</taxon>
    </lineage>
</organism>
<dbReference type="PANTHER" id="PTHR30435:SF19">
    <property type="entry name" value="FLAGELLAR BASAL-BODY ROD PROTEIN FLGG"/>
    <property type="match status" value="1"/>
</dbReference>
<evidence type="ECO:0000259" key="4">
    <source>
        <dbReference type="Pfam" id="PF06429"/>
    </source>
</evidence>
<keyword evidence="6" id="KW-0966">Cell projection</keyword>
<comment type="similarity">
    <text evidence="1 2">Belongs to the flagella basal body rod proteins family.</text>
</comment>
<protein>
    <submittedName>
        <fullName evidence="6">Flagellar hook-basal body protein</fullName>
    </submittedName>
</protein>
<dbReference type="AlphaFoldDB" id="A0A398CHV1"/>
<proteinExistence type="inferred from homology"/>
<sequence length="271" mass="29214">MNNSIISASVSMGALQKRLDILADNIANVDTVGYKRKSAVFEDIMTSLQSQQEDFRLDGRRSPLGYTHGWGSRIASIQLDMTQGSLKDTGNPTDVAIEGNALFEVRTTDGASAYTRHGAFQLIAQPDGDRVLLTDTGLPVLNSNGAEIRVPNGYELKIEENGTLTANGPQGSQPIDLGKLSLVQVTKPEFLVSVGDNLYGVPADVNVDDVLQNLIELPQGVAVRQGFAEQSNVSWGDEMSDLLLVQRAYQLSARALSSSEQMMGMANNLRA</sequence>
<feature type="domain" description="Flagellar hook protein FlgE/F/G-like D1" evidence="5">
    <location>
        <begin position="96"/>
        <end position="166"/>
    </location>
</feature>
<dbReference type="InterPro" id="IPR037925">
    <property type="entry name" value="FlgE/F/G-like"/>
</dbReference>
<dbReference type="PANTHER" id="PTHR30435">
    <property type="entry name" value="FLAGELLAR PROTEIN"/>
    <property type="match status" value="1"/>
</dbReference>
<dbReference type="InterPro" id="IPR020013">
    <property type="entry name" value="Flagellar_FlgE/F/G"/>
</dbReference>
<comment type="caution">
    <text evidence="6">The sequence shown here is derived from an EMBL/GenBank/DDBJ whole genome shotgun (WGS) entry which is preliminary data.</text>
</comment>
<dbReference type="Pfam" id="PF22692">
    <property type="entry name" value="LlgE_F_G_D1"/>
    <property type="match status" value="1"/>
</dbReference>
<evidence type="ECO:0000256" key="1">
    <source>
        <dbReference type="ARBA" id="ARBA00009677"/>
    </source>
</evidence>